<dbReference type="SMART" id="SM00220">
    <property type="entry name" value="S_TKc"/>
    <property type="match status" value="1"/>
</dbReference>
<keyword evidence="3" id="KW-0418">Kinase</keyword>
<keyword evidence="1" id="KW-0808">Transferase</keyword>
<keyword evidence="4" id="KW-0067">ATP-binding</keyword>
<keyword evidence="8" id="KW-1185">Reference proteome</keyword>
<evidence type="ECO:0000256" key="3">
    <source>
        <dbReference type="ARBA" id="ARBA00022777"/>
    </source>
</evidence>
<accession>A0A8T0GAU0</accession>
<evidence type="ECO:0000256" key="1">
    <source>
        <dbReference type="ARBA" id="ARBA00022679"/>
    </source>
</evidence>
<feature type="domain" description="Protein kinase" evidence="6">
    <location>
        <begin position="160"/>
        <end position="453"/>
    </location>
</feature>
<dbReference type="GO" id="GO:0005524">
    <property type="term" value="F:ATP binding"/>
    <property type="evidence" value="ECO:0007669"/>
    <property type="project" value="UniProtKB-KW"/>
</dbReference>
<dbReference type="PROSITE" id="PS50011">
    <property type="entry name" value="PROTEIN_KINASE_DOM"/>
    <property type="match status" value="1"/>
</dbReference>
<proteinExistence type="predicted"/>
<name>A0A8T0GAU0_CERPU</name>
<keyword evidence="2" id="KW-0547">Nucleotide-binding</keyword>
<dbReference type="InterPro" id="IPR008271">
    <property type="entry name" value="Ser/Thr_kinase_AS"/>
</dbReference>
<protein>
    <recommendedName>
        <fullName evidence="6">Protein kinase domain-containing protein</fullName>
    </recommendedName>
</protein>
<dbReference type="Pfam" id="PF07714">
    <property type="entry name" value="PK_Tyr_Ser-Thr"/>
    <property type="match status" value="1"/>
</dbReference>
<dbReference type="InterPro" id="IPR051681">
    <property type="entry name" value="Ser/Thr_Kinases-Pseudokinases"/>
</dbReference>
<evidence type="ECO:0000256" key="5">
    <source>
        <dbReference type="SAM" id="MobiDB-lite"/>
    </source>
</evidence>
<feature type="compositionally biased region" description="Polar residues" evidence="5">
    <location>
        <begin position="28"/>
        <end position="37"/>
    </location>
</feature>
<dbReference type="PROSITE" id="PS00108">
    <property type="entry name" value="PROTEIN_KINASE_ST"/>
    <property type="match status" value="1"/>
</dbReference>
<dbReference type="Proteomes" id="UP000822688">
    <property type="component" value="Chromosome 11"/>
</dbReference>
<dbReference type="InterPro" id="IPR011009">
    <property type="entry name" value="Kinase-like_dom_sf"/>
</dbReference>
<evidence type="ECO:0000256" key="2">
    <source>
        <dbReference type="ARBA" id="ARBA00022741"/>
    </source>
</evidence>
<dbReference type="EMBL" id="CM026432">
    <property type="protein sequence ID" value="KAG0556271.1"/>
    <property type="molecule type" value="Genomic_DNA"/>
</dbReference>
<dbReference type="AlphaFoldDB" id="A0A8T0GAU0"/>
<organism evidence="7 8">
    <name type="scientific">Ceratodon purpureus</name>
    <name type="common">Fire moss</name>
    <name type="synonym">Dicranum purpureum</name>
    <dbReference type="NCBI Taxonomy" id="3225"/>
    <lineage>
        <taxon>Eukaryota</taxon>
        <taxon>Viridiplantae</taxon>
        <taxon>Streptophyta</taxon>
        <taxon>Embryophyta</taxon>
        <taxon>Bryophyta</taxon>
        <taxon>Bryophytina</taxon>
        <taxon>Bryopsida</taxon>
        <taxon>Dicranidae</taxon>
        <taxon>Pseudoditrichales</taxon>
        <taxon>Ditrichaceae</taxon>
        <taxon>Ceratodon</taxon>
    </lineage>
</organism>
<reference evidence="7 8" key="1">
    <citation type="submission" date="2020-06" db="EMBL/GenBank/DDBJ databases">
        <title>WGS assembly of Ceratodon purpureus strain R40.</title>
        <authorList>
            <person name="Carey S.B."/>
            <person name="Jenkins J."/>
            <person name="Shu S."/>
            <person name="Lovell J.T."/>
            <person name="Sreedasyam A."/>
            <person name="Maumus F."/>
            <person name="Tiley G.P."/>
            <person name="Fernandez-Pozo N."/>
            <person name="Barry K."/>
            <person name="Chen C."/>
            <person name="Wang M."/>
            <person name="Lipzen A."/>
            <person name="Daum C."/>
            <person name="Saski C.A."/>
            <person name="Payton A.C."/>
            <person name="Mcbreen J.C."/>
            <person name="Conrad R.E."/>
            <person name="Kollar L.M."/>
            <person name="Olsson S."/>
            <person name="Huttunen S."/>
            <person name="Landis J.B."/>
            <person name="Wickett N.J."/>
            <person name="Johnson M.G."/>
            <person name="Rensing S.A."/>
            <person name="Grimwood J."/>
            <person name="Schmutz J."/>
            <person name="Mcdaniel S.F."/>
        </authorList>
    </citation>
    <scope>NUCLEOTIDE SEQUENCE [LARGE SCALE GENOMIC DNA]</scope>
    <source>
        <strain evidence="7 8">R40</strain>
    </source>
</reference>
<dbReference type="Gene3D" id="1.10.510.10">
    <property type="entry name" value="Transferase(Phosphotransferase) domain 1"/>
    <property type="match status" value="1"/>
</dbReference>
<dbReference type="InterPro" id="IPR000719">
    <property type="entry name" value="Prot_kinase_dom"/>
</dbReference>
<evidence type="ECO:0000313" key="8">
    <source>
        <dbReference type="Proteomes" id="UP000822688"/>
    </source>
</evidence>
<evidence type="ECO:0000259" key="6">
    <source>
        <dbReference type="PROSITE" id="PS50011"/>
    </source>
</evidence>
<dbReference type="InterPro" id="IPR001245">
    <property type="entry name" value="Ser-Thr/Tyr_kinase_cat_dom"/>
</dbReference>
<dbReference type="PANTHER" id="PTHR44329:SF288">
    <property type="entry name" value="MITOGEN-ACTIVATED PROTEIN KINASE KINASE KINASE 20"/>
    <property type="match status" value="1"/>
</dbReference>
<dbReference type="SUPFAM" id="SSF56112">
    <property type="entry name" value="Protein kinase-like (PK-like)"/>
    <property type="match status" value="1"/>
</dbReference>
<gene>
    <name evidence="7" type="ORF">KC19_11G040100</name>
</gene>
<feature type="region of interest" description="Disordered" evidence="5">
    <location>
        <begin position="1"/>
        <end position="51"/>
    </location>
</feature>
<evidence type="ECO:0000313" key="7">
    <source>
        <dbReference type="EMBL" id="KAG0556271.1"/>
    </source>
</evidence>
<sequence>MAQPEFMTQAEGDFASTSAGTRPVMEESTATMERSTLSSAKEESSCSGAGASAGRASFIRVLLRRVFPCLRDSTHSSSEYLSTRNQSIVEYLSTRNQSIVESKFETEIEASKVHWSELPPGSGAQGCAEADMELFRRLQQQYASPDGRRSFFQDWREDWWEVGEKIAEGAQGAIHHLRWLLPEDADMNGKWVVKVFKLEGWSLEALHQQWPPAMLDKIRTAGFYRNKGISGIGSGWMLKDGRFAFSMPRYWGDLRKMIDLRLVRNRLRPPPFSNEITVRIMYYIAKGMLQLHRAGILHRDLKASNVLIKPRMWKLKDAYGKYDPIDDDEFDVHIADYECSVAVWGTRFWRAPEILLGLKKRRAQPSLSIDELFTEKSDVYSYAMTCYEVLTGKIPLNDLPPSKDDEVIQHNRRPVLPLERDSWIQSMLRRCWHQDPSRRPSFEQIVEDFESPV</sequence>
<comment type="caution">
    <text evidence="7">The sequence shown here is derived from an EMBL/GenBank/DDBJ whole genome shotgun (WGS) entry which is preliminary data.</text>
</comment>
<dbReference type="PANTHER" id="PTHR44329">
    <property type="entry name" value="SERINE/THREONINE-PROTEIN KINASE TNNI3K-RELATED"/>
    <property type="match status" value="1"/>
</dbReference>
<evidence type="ECO:0000256" key="4">
    <source>
        <dbReference type="ARBA" id="ARBA00022840"/>
    </source>
</evidence>
<dbReference type="GO" id="GO:0004674">
    <property type="term" value="F:protein serine/threonine kinase activity"/>
    <property type="evidence" value="ECO:0007669"/>
    <property type="project" value="TreeGrafter"/>
</dbReference>